<feature type="coiled-coil region" evidence="1">
    <location>
        <begin position="477"/>
        <end position="511"/>
    </location>
</feature>
<comment type="caution">
    <text evidence="3">The sequence shown here is derived from an EMBL/GenBank/DDBJ whole genome shotgun (WGS) entry which is preliminary data.</text>
</comment>
<reference evidence="3" key="1">
    <citation type="submission" date="2020-06" db="EMBL/GenBank/DDBJ databases">
        <title>Draft genome of Bugula neritina, a colonial animal packing powerful symbionts and potential medicines.</title>
        <authorList>
            <person name="Rayko M."/>
        </authorList>
    </citation>
    <scope>NUCLEOTIDE SEQUENCE [LARGE SCALE GENOMIC DNA]</scope>
    <source>
        <strain evidence="3">Kwan_BN1</strain>
    </source>
</reference>
<keyword evidence="4" id="KW-1185">Reference proteome</keyword>
<accession>A0A7J7J4Y1</accession>
<feature type="compositionally biased region" description="Basic and acidic residues" evidence="2">
    <location>
        <begin position="603"/>
        <end position="615"/>
    </location>
</feature>
<evidence type="ECO:0000256" key="2">
    <source>
        <dbReference type="SAM" id="MobiDB-lite"/>
    </source>
</evidence>
<evidence type="ECO:0000256" key="1">
    <source>
        <dbReference type="SAM" id="Coils"/>
    </source>
</evidence>
<proteinExistence type="predicted"/>
<feature type="coiled-coil region" evidence="1">
    <location>
        <begin position="137"/>
        <end position="265"/>
    </location>
</feature>
<protein>
    <submittedName>
        <fullName evidence="3">Uncharacterized protein</fullName>
    </submittedName>
</protein>
<dbReference type="Proteomes" id="UP000593567">
    <property type="component" value="Unassembled WGS sequence"/>
</dbReference>
<dbReference type="EMBL" id="VXIV02003148">
    <property type="protein sequence ID" value="KAF6020716.1"/>
    <property type="molecule type" value="Genomic_DNA"/>
</dbReference>
<feature type="region of interest" description="Disordered" evidence="2">
    <location>
        <begin position="525"/>
        <end position="645"/>
    </location>
</feature>
<feature type="compositionally biased region" description="Low complexity" evidence="2">
    <location>
        <begin position="539"/>
        <end position="588"/>
    </location>
</feature>
<evidence type="ECO:0000313" key="4">
    <source>
        <dbReference type="Proteomes" id="UP000593567"/>
    </source>
</evidence>
<evidence type="ECO:0000313" key="3">
    <source>
        <dbReference type="EMBL" id="KAF6020716.1"/>
    </source>
</evidence>
<organism evidence="3 4">
    <name type="scientific">Bugula neritina</name>
    <name type="common">Brown bryozoan</name>
    <name type="synonym">Sertularia neritina</name>
    <dbReference type="NCBI Taxonomy" id="10212"/>
    <lineage>
        <taxon>Eukaryota</taxon>
        <taxon>Metazoa</taxon>
        <taxon>Spiralia</taxon>
        <taxon>Lophotrochozoa</taxon>
        <taxon>Bryozoa</taxon>
        <taxon>Gymnolaemata</taxon>
        <taxon>Cheilostomatida</taxon>
        <taxon>Flustrina</taxon>
        <taxon>Buguloidea</taxon>
        <taxon>Bugulidae</taxon>
        <taxon>Bugula</taxon>
    </lineage>
</organism>
<keyword evidence="1" id="KW-0175">Coiled coil</keyword>
<feature type="coiled-coil region" evidence="1">
    <location>
        <begin position="299"/>
        <end position="429"/>
    </location>
</feature>
<gene>
    <name evidence="3" type="ORF">EB796_020966</name>
</gene>
<dbReference type="AlphaFoldDB" id="A0A7J7J4Y1"/>
<sequence length="673" mass="76151">MRGLDVKDMPSDLLDIVLRLSMLESKFDITSSLVTKRETSTLSQSLVSEACKLAGLSHELARRTASPGSTEARIVSMAHRLEQIDRCLHTFSGHYGDTVQQVMREVVYSLQLSVLKHQFANGQLPMSSAEQSLTHEVEQLKLQLILANQRNKQLVNVEQHEKTVEALHDEMSMLKVEHSAELDESKKDMRMVLKSVKAEEYRLATELTEQISQLKDQLSEQKLNYETEMKKLKECRPDTVSAEDHALLKDKVRDLETCLHEMQEEFEEELYQERRVHLAELDKARSELLKVISKADKAELTTEDQNEQYEAVIRKLKAEQASLQQWIDDIREAHHDEMDALQHERDAALADEVMATQSSLEAMQSAHSIELQQERAKYKEMENKANRLAQVERDLLLQSRENENKDKRIISLENKISSANKKLAKLEMSSANNNNIVDEMKILNHKLAERNKQLVDKFSQEVSKLSSSDKPTSDGQHMTLKSQIEGLKEELRLEQLNKRQLEEHIVSLKADFQHQLLLKEEDVKIESSSSEELLKQRKTTAQTSSSKSSSSAGESPSKPTSSSPSKSGSRTPTGGASSSASRISGKAATRSIPRSIEKTTSSPKKEVDKAYDLSRSKSTPVVDKSVRVTANRRLSNSAEPHRSIPVLDTNDRGFIKYQKSGGIPLATRMRKFT</sequence>
<name>A0A7J7J4Y1_BUGNE</name>